<sequence length="14" mass="1505">MVFVPNSLVETVGL</sequence>
<accession>A0A2P2K0E6</accession>
<evidence type="ECO:0000313" key="1">
    <source>
        <dbReference type="EMBL" id="MBW99185.1"/>
    </source>
</evidence>
<protein>
    <submittedName>
        <fullName evidence="1">Uncharacterized protein</fullName>
    </submittedName>
</protein>
<proteinExistence type="predicted"/>
<name>A0A2P2K0E6_RHIMU</name>
<dbReference type="EMBL" id="GGEC01018702">
    <property type="protein sequence ID" value="MBW99185.1"/>
    <property type="molecule type" value="Transcribed_RNA"/>
</dbReference>
<organism evidence="1">
    <name type="scientific">Rhizophora mucronata</name>
    <name type="common">Asiatic mangrove</name>
    <dbReference type="NCBI Taxonomy" id="61149"/>
    <lineage>
        <taxon>Eukaryota</taxon>
        <taxon>Viridiplantae</taxon>
        <taxon>Streptophyta</taxon>
        <taxon>Embryophyta</taxon>
        <taxon>Tracheophyta</taxon>
        <taxon>Spermatophyta</taxon>
        <taxon>Magnoliopsida</taxon>
        <taxon>eudicotyledons</taxon>
        <taxon>Gunneridae</taxon>
        <taxon>Pentapetalae</taxon>
        <taxon>rosids</taxon>
        <taxon>fabids</taxon>
        <taxon>Malpighiales</taxon>
        <taxon>Rhizophoraceae</taxon>
        <taxon>Rhizophora</taxon>
    </lineage>
</organism>
<reference evidence="1" key="1">
    <citation type="submission" date="2018-02" db="EMBL/GenBank/DDBJ databases">
        <title>Rhizophora mucronata_Transcriptome.</title>
        <authorList>
            <person name="Meera S.P."/>
            <person name="Sreeshan A."/>
            <person name="Augustine A."/>
        </authorList>
    </citation>
    <scope>NUCLEOTIDE SEQUENCE</scope>
    <source>
        <tissue evidence="1">Leaf</tissue>
    </source>
</reference>